<organism evidence="2 3">
    <name type="scientific">Candidatus Marsarchaeota G1 archaeon BE_D</name>
    <dbReference type="NCBI Taxonomy" id="1978156"/>
    <lineage>
        <taxon>Archaea</taxon>
        <taxon>Candidatus Marsarchaeota</taxon>
        <taxon>Candidatus Marsarchaeota group 1</taxon>
    </lineage>
</organism>
<evidence type="ECO:0008006" key="4">
    <source>
        <dbReference type="Google" id="ProtNLM"/>
    </source>
</evidence>
<dbReference type="AlphaFoldDB" id="A0A2R6ABQ1"/>
<protein>
    <recommendedName>
        <fullName evidence="4">CARDB domain-containing protein</fullName>
    </recommendedName>
</protein>
<evidence type="ECO:0000256" key="1">
    <source>
        <dbReference type="SAM" id="Phobius"/>
    </source>
</evidence>
<reference evidence="2 3" key="1">
    <citation type="submission" date="2017-04" db="EMBL/GenBank/DDBJ databases">
        <title>Novel microbial lineages endemic to geothermal iron-oxide mats fill important gaps in the evolutionary history of Archaea.</title>
        <authorList>
            <person name="Jay Z.J."/>
            <person name="Beam J.P."/>
            <person name="Dlakic M."/>
            <person name="Rusch D.B."/>
            <person name="Kozubal M.A."/>
            <person name="Inskeep W.P."/>
        </authorList>
    </citation>
    <scope>NUCLEOTIDE SEQUENCE [LARGE SCALE GENOMIC DNA]</scope>
    <source>
        <strain evidence="2">BE_D</strain>
    </source>
</reference>
<proteinExistence type="predicted"/>
<keyword evidence="1" id="KW-0472">Membrane</keyword>
<evidence type="ECO:0000313" key="3">
    <source>
        <dbReference type="Proteomes" id="UP000240569"/>
    </source>
</evidence>
<comment type="caution">
    <text evidence="2">The sequence shown here is derived from an EMBL/GenBank/DDBJ whole genome shotgun (WGS) entry which is preliminary data.</text>
</comment>
<sequence>MAKTRRHKRAIESYIAVIILVIVTLAIGVALYTYFNGLVAHNQVNTGLEITSVSLSAPSGGTTGYLSITVQNTGSLAFNSINIYFGGSSVTTSCSPAPPSSLAPGNSFSTVCSVTATAGNEYAVYVSASTSTGSSVSSSVVNVIAQG</sequence>
<keyword evidence="1" id="KW-1133">Transmembrane helix</keyword>
<dbReference type="EMBL" id="NEXD01000095">
    <property type="protein sequence ID" value="PSN83743.1"/>
    <property type="molecule type" value="Genomic_DNA"/>
</dbReference>
<dbReference type="Gene3D" id="2.60.40.10">
    <property type="entry name" value="Immunoglobulins"/>
    <property type="match status" value="1"/>
</dbReference>
<evidence type="ECO:0000313" key="2">
    <source>
        <dbReference type="EMBL" id="PSN83743.1"/>
    </source>
</evidence>
<accession>A0A2R6ABQ1</accession>
<dbReference type="Proteomes" id="UP000240569">
    <property type="component" value="Unassembled WGS sequence"/>
</dbReference>
<name>A0A2R6ABQ1_9ARCH</name>
<dbReference type="InterPro" id="IPR013783">
    <property type="entry name" value="Ig-like_fold"/>
</dbReference>
<feature type="transmembrane region" description="Helical" evidence="1">
    <location>
        <begin position="12"/>
        <end position="35"/>
    </location>
</feature>
<keyword evidence="1" id="KW-0812">Transmembrane</keyword>
<gene>
    <name evidence="2" type="ORF">B9Q02_10210</name>
</gene>